<name>A0A8K0T8F6_9PEZI</name>
<dbReference type="SMART" id="SM01219">
    <property type="entry name" value="Frataxin_Cyay"/>
    <property type="match status" value="1"/>
</dbReference>
<evidence type="ECO:0000256" key="9">
    <source>
        <dbReference type="ARBA" id="ARBA00023004"/>
    </source>
</evidence>
<keyword evidence="6" id="KW-0410">Iron transport</keyword>
<evidence type="ECO:0000313" key="14">
    <source>
        <dbReference type="EMBL" id="KAH7347390.1"/>
    </source>
</evidence>
<dbReference type="NCBIfam" id="TIGR03422">
    <property type="entry name" value="mito_frataxin"/>
    <property type="match status" value="1"/>
</dbReference>
<evidence type="ECO:0000256" key="3">
    <source>
        <dbReference type="ARBA" id="ARBA00013107"/>
    </source>
</evidence>
<dbReference type="GO" id="GO:0006826">
    <property type="term" value="P:iron ion transport"/>
    <property type="evidence" value="ECO:0007669"/>
    <property type="project" value="UniProtKB-KW"/>
</dbReference>
<comment type="subcellular location">
    <subcellularLocation>
        <location evidence="1">Mitochondrion</location>
    </subcellularLocation>
</comment>
<keyword evidence="4" id="KW-0409">Iron storage</keyword>
<dbReference type="Proteomes" id="UP000813385">
    <property type="component" value="Unassembled WGS sequence"/>
</dbReference>
<dbReference type="InterPro" id="IPR017789">
    <property type="entry name" value="Frataxin"/>
</dbReference>
<proteinExistence type="inferred from homology"/>
<protein>
    <recommendedName>
        <fullName evidence="3">ferroxidase</fullName>
        <ecNumber evidence="3">1.16.3.1</ecNumber>
    </recommendedName>
</protein>
<evidence type="ECO:0000256" key="5">
    <source>
        <dbReference type="ARBA" id="ARBA00022448"/>
    </source>
</evidence>
<sequence>MSRSSLMKLARTATSRSLQSSTAARRMIVPALAHQSVRASSIASSRKLFTTSANANRGIMPDTDDPHGKTTEISTDPATMSVAELSDSEYHDLADQYLDIVVARLEEAQEKREGWDIEFSAGVLTITTPDKGIYVVNKQPPNKQIWLSSPISGPKRYDWVILGEGQAEKEGTGAGNWIYLRDGSTLDEVLLDELEVDLSLAPSTYGQ</sequence>
<dbReference type="GO" id="GO:0008199">
    <property type="term" value="F:ferric iron binding"/>
    <property type="evidence" value="ECO:0007669"/>
    <property type="project" value="InterPro"/>
</dbReference>
<dbReference type="PROSITE" id="PS50810">
    <property type="entry name" value="FRATAXIN_2"/>
    <property type="match status" value="1"/>
</dbReference>
<dbReference type="GO" id="GO:0051537">
    <property type="term" value="F:2 iron, 2 sulfur cluster binding"/>
    <property type="evidence" value="ECO:0007669"/>
    <property type="project" value="TreeGrafter"/>
</dbReference>
<keyword evidence="15" id="KW-1185">Reference proteome</keyword>
<dbReference type="OrthoDB" id="1897642at2759"/>
<dbReference type="EMBL" id="JAGPXD010000007">
    <property type="protein sequence ID" value="KAH7347390.1"/>
    <property type="molecule type" value="Genomic_DNA"/>
</dbReference>
<dbReference type="PANTHER" id="PTHR16821:SF2">
    <property type="entry name" value="FRATAXIN, MITOCHONDRIAL"/>
    <property type="match status" value="1"/>
</dbReference>
<accession>A0A8K0T8F6</accession>
<evidence type="ECO:0000256" key="12">
    <source>
        <dbReference type="ARBA" id="ARBA00047990"/>
    </source>
</evidence>
<feature type="region of interest" description="Disordered" evidence="13">
    <location>
        <begin position="1"/>
        <end position="21"/>
    </location>
</feature>
<dbReference type="FunFam" id="3.30.920.10:FF:000004">
    <property type="entry name" value="Mitochondrial chaperone Frataxin"/>
    <property type="match status" value="1"/>
</dbReference>
<evidence type="ECO:0000256" key="2">
    <source>
        <dbReference type="ARBA" id="ARBA00008183"/>
    </source>
</evidence>
<dbReference type="AlphaFoldDB" id="A0A8K0T8F6"/>
<keyword evidence="7" id="KW-0809">Transit peptide</keyword>
<evidence type="ECO:0000256" key="1">
    <source>
        <dbReference type="ARBA" id="ARBA00004173"/>
    </source>
</evidence>
<keyword evidence="10" id="KW-0406">Ion transport</keyword>
<dbReference type="GO" id="GO:0016226">
    <property type="term" value="P:iron-sulfur cluster assembly"/>
    <property type="evidence" value="ECO:0007669"/>
    <property type="project" value="InterPro"/>
</dbReference>
<dbReference type="PROSITE" id="PS01344">
    <property type="entry name" value="FRATAXIN_1"/>
    <property type="match status" value="1"/>
</dbReference>
<comment type="caution">
    <text evidence="14">The sequence shown here is derived from an EMBL/GenBank/DDBJ whole genome shotgun (WGS) entry which is preliminary data.</text>
</comment>
<comment type="similarity">
    <text evidence="2">Belongs to the frataxin family.</text>
</comment>
<dbReference type="InterPro" id="IPR020895">
    <property type="entry name" value="Frataxin_CS"/>
</dbReference>
<gene>
    <name evidence="14" type="ORF">B0T11DRAFT_262470</name>
</gene>
<evidence type="ECO:0000256" key="10">
    <source>
        <dbReference type="ARBA" id="ARBA00023065"/>
    </source>
</evidence>
<dbReference type="Pfam" id="PF01491">
    <property type="entry name" value="Frataxin_Cyay"/>
    <property type="match status" value="1"/>
</dbReference>
<dbReference type="GO" id="GO:0006879">
    <property type="term" value="P:intracellular iron ion homeostasis"/>
    <property type="evidence" value="ECO:0007669"/>
    <property type="project" value="UniProtKB-KW"/>
</dbReference>
<keyword evidence="5" id="KW-0813">Transport</keyword>
<evidence type="ECO:0000256" key="7">
    <source>
        <dbReference type="ARBA" id="ARBA00022946"/>
    </source>
</evidence>
<reference evidence="14" key="1">
    <citation type="journal article" date="2021" name="Nat. Commun.">
        <title>Genetic determinants of endophytism in the Arabidopsis root mycobiome.</title>
        <authorList>
            <person name="Mesny F."/>
            <person name="Miyauchi S."/>
            <person name="Thiergart T."/>
            <person name="Pickel B."/>
            <person name="Atanasova L."/>
            <person name="Karlsson M."/>
            <person name="Huettel B."/>
            <person name="Barry K.W."/>
            <person name="Haridas S."/>
            <person name="Chen C."/>
            <person name="Bauer D."/>
            <person name="Andreopoulos W."/>
            <person name="Pangilinan J."/>
            <person name="LaButti K."/>
            <person name="Riley R."/>
            <person name="Lipzen A."/>
            <person name="Clum A."/>
            <person name="Drula E."/>
            <person name="Henrissat B."/>
            <person name="Kohler A."/>
            <person name="Grigoriev I.V."/>
            <person name="Martin F.M."/>
            <person name="Hacquard S."/>
        </authorList>
    </citation>
    <scope>NUCLEOTIDE SEQUENCE</scope>
    <source>
        <strain evidence="14">MPI-CAGE-AT-0016</strain>
    </source>
</reference>
<keyword evidence="9" id="KW-0408">Iron</keyword>
<dbReference type="GO" id="GO:0005739">
    <property type="term" value="C:mitochondrion"/>
    <property type="evidence" value="ECO:0007669"/>
    <property type="project" value="UniProtKB-SubCell"/>
</dbReference>
<evidence type="ECO:0000256" key="6">
    <source>
        <dbReference type="ARBA" id="ARBA00022496"/>
    </source>
</evidence>
<dbReference type="GO" id="GO:0008198">
    <property type="term" value="F:ferrous iron binding"/>
    <property type="evidence" value="ECO:0007669"/>
    <property type="project" value="TreeGrafter"/>
</dbReference>
<keyword evidence="11" id="KW-0496">Mitochondrion</keyword>
<comment type="catalytic activity">
    <reaction evidence="12">
        <text>4 Fe(2+) + O2 + 4 H(+) = 4 Fe(3+) + 2 H2O</text>
        <dbReference type="Rhea" id="RHEA:11148"/>
        <dbReference type="ChEBI" id="CHEBI:15377"/>
        <dbReference type="ChEBI" id="CHEBI:15378"/>
        <dbReference type="ChEBI" id="CHEBI:15379"/>
        <dbReference type="ChEBI" id="CHEBI:29033"/>
        <dbReference type="ChEBI" id="CHEBI:29034"/>
        <dbReference type="EC" id="1.16.3.1"/>
    </reaction>
</comment>
<dbReference type="EC" id="1.16.3.1" evidence="3"/>
<dbReference type="Gene3D" id="3.30.920.10">
    <property type="entry name" value="Frataxin/CyaY"/>
    <property type="match status" value="1"/>
</dbReference>
<feature type="compositionally biased region" description="Polar residues" evidence="13">
    <location>
        <begin position="12"/>
        <end position="21"/>
    </location>
</feature>
<keyword evidence="8" id="KW-0560">Oxidoreductase</keyword>
<dbReference type="SUPFAM" id="SSF55387">
    <property type="entry name" value="Frataxin/Nqo15-like"/>
    <property type="match status" value="1"/>
</dbReference>
<evidence type="ECO:0000256" key="13">
    <source>
        <dbReference type="SAM" id="MobiDB-lite"/>
    </source>
</evidence>
<dbReference type="PANTHER" id="PTHR16821">
    <property type="entry name" value="FRATAXIN"/>
    <property type="match status" value="1"/>
</dbReference>
<organism evidence="14 15">
    <name type="scientific">Plectosphaerella cucumerina</name>
    <dbReference type="NCBI Taxonomy" id="40658"/>
    <lineage>
        <taxon>Eukaryota</taxon>
        <taxon>Fungi</taxon>
        <taxon>Dikarya</taxon>
        <taxon>Ascomycota</taxon>
        <taxon>Pezizomycotina</taxon>
        <taxon>Sordariomycetes</taxon>
        <taxon>Hypocreomycetidae</taxon>
        <taxon>Glomerellales</taxon>
        <taxon>Plectosphaerellaceae</taxon>
        <taxon>Plectosphaerella</taxon>
    </lineage>
</organism>
<dbReference type="GO" id="GO:0034986">
    <property type="term" value="F:iron chaperone activity"/>
    <property type="evidence" value="ECO:0007669"/>
    <property type="project" value="TreeGrafter"/>
</dbReference>
<dbReference type="GO" id="GO:0004322">
    <property type="term" value="F:ferroxidase activity"/>
    <property type="evidence" value="ECO:0007669"/>
    <property type="project" value="UniProtKB-EC"/>
</dbReference>
<evidence type="ECO:0000256" key="4">
    <source>
        <dbReference type="ARBA" id="ARBA00022434"/>
    </source>
</evidence>
<dbReference type="InterPro" id="IPR002908">
    <property type="entry name" value="Frataxin/CyaY"/>
</dbReference>
<evidence type="ECO:0000256" key="11">
    <source>
        <dbReference type="ARBA" id="ARBA00023128"/>
    </source>
</evidence>
<dbReference type="InterPro" id="IPR036524">
    <property type="entry name" value="Frataxin/CyaY_sf"/>
</dbReference>
<evidence type="ECO:0000256" key="8">
    <source>
        <dbReference type="ARBA" id="ARBA00023002"/>
    </source>
</evidence>
<evidence type="ECO:0000313" key="15">
    <source>
        <dbReference type="Proteomes" id="UP000813385"/>
    </source>
</evidence>
<dbReference type="NCBIfam" id="TIGR03421">
    <property type="entry name" value="FeS_CyaY"/>
    <property type="match status" value="1"/>
</dbReference>